<feature type="compositionally biased region" description="Acidic residues" evidence="6">
    <location>
        <begin position="555"/>
        <end position="568"/>
    </location>
</feature>
<dbReference type="HOGENOM" id="CLU_017718_7_4_1"/>
<keyword evidence="2 4" id="KW-0547">Nucleotide-binding</keyword>
<dbReference type="GO" id="GO:0097271">
    <property type="term" value="P:protein localization to bud neck"/>
    <property type="evidence" value="ECO:0007669"/>
    <property type="project" value="EnsemblFungi"/>
</dbReference>
<comment type="subcellular location">
    <subcellularLocation>
        <location evidence="1">Bud neck</location>
    </subcellularLocation>
</comment>
<dbReference type="PANTHER" id="PTHR18884">
    <property type="entry name" value="SEPTIN"/>
    <property type="match status" value="1"/>
</dbReference>
<dbReference type="InterPro" id="IPR016491">
    <property type="entry name" value="Septin"/>
</dbReference>
<evidence type="ECO:0000256" key="3">
    <source>
        <dbReference type="ARBA" id="ARBA00023134"/>
    </source>
</evidence>
<accession>A0A099P754</accession>
<dbReference type="GO" id="GO:0031105">
    <property type="term" value="C:septin complex"/>
    <property type="evidence" value="ECO:0007669"/>
    <property type="project" value="EnsemblFungi"/>
</dbReference>
<dbReference type="AlphaFoldDB" id="A0A099P754"/>
<comment type="caution">
    <text evidence="8">The sequence shown here is derived from an EMBL/GenBank/DDBJ whole genome shotgun (WGS) entry which is preliminary data.</text>
</comment>
<organism evidence="8 9">
    <name type="scientific">Pichia kudriavzevii</name>
    <name type="common">Yeast</name>
    <name type="synonym">Issatchenkia orientalis</name>
    <dbReference type="NCBI Taxonomy" id="4909"/>
    <lineage>
        <taxon>Eukaryota</taxon>
        <taxon>Fungi</taxon>
        <taxon>Dikarya</taxon>
        <taxon>Ascomycota</taxon>
        <taxon>Saccharomycotina</taxon>
        <taxon>Pichiomycetes</taxon>
        <taxon>Pichiales</taxon>
        <taxon>Pichiaceae</taxon>
        <taxon>Pichia</taxon>
    </lineage>
</organism>
<dbReference type="PROSITE" id="PS51719">
    <property type="entry name" value="G_SEPTIN"/>
    <property type="match status" value="1"/>
</dbReference>
<dbReference type="GO" id="GO:0000917">
    <property type="term" value="P:division septum assembly"/>
    <property type="evidence" value="ECO:0007669"/>
    <property type="project" value="EnsemblFungi"/>
</dbReference>
<keyword evidence="5" id="KW-0175">Coiled coil</keyword>
<feature type="compositionally biased region" description="Polar residues" evidence="6">
    <location>
        <begin position="515"/>
        <end position="538"/>
    </location>
</feature>
<dbReference type="GO" id="GO:0032186">
    <property type="term" value="P:cellular bud neck septin ring organization"/>
    <property type="evidence" value="ECO:0007669"/>
    <property type="project" value="EnsemblFungi"/>
</dbReference>
<comment type="similarity">
    <text evidence="4">Belongs to the TRAFAC class TrmE-Era-EngA-EngB-Septin-like GTPase superfamily. Septin GTPase family.</text>
</comment>
<dbReference type="GO" id="GO:0005200">
    <property type="term" value="F:structural constituent of cytoskeleton"/>
    <property type="evidence" value="ECO:0007669"/>
    <property type="project" value="EnsemblFungi"/>
</dbReference>
<protein>
    <recommendedName>
        <fullName evidence="7">Septin-type G domain-containing protein</fullName>
    </recommendedName>
</protein>
<reference evidence="9" key="1">
    <citation type="journal article" date="2014" name="Microb. Cell Fact.">
        <title>Exploiting Issatchenkia orientalis SD108 for succinic acid production.</title>
        <authorList>
            <person name="Xiao H."/>
            <person name="Shao Z."/>
            <person name="Jiang Y."/>
            <person name="Dole S."/>
            <person name="Zhao H."/>
        </authorList>
    </citation>
    <scope>NUCLEOTIDE SEQUENCE [LARGE SCALE GENOMIC DNA]</scope>
    <source>
        <strain evidence="9">SD108</strain>
    </source>
</reference>
<dbReference type="GO" id="GO:0061163">
    <property type="term" value="P:endoplasmic reticulum polarization"/>
    <property type="evidence" value="ECO:0007669"/>
    <property type="project" value="EnsemblFungi"/>
</dbReference>
<dbReference type="CDD" id="cd01850">
    <property type="entry name" value="CDC_Septin"/>
    <property type="match status" value="1"/>
</dbReference>
<sequence length="568" mass="63967">MVPYRKKDVRKGIRFTIIVTGPSGTGKTSFVNSLLDENILPHRFGHSGEKTVGKTITYRALGSLTASELEKTFDPSLANQEPGIAITETSVEIIDEDDSKILLTVIDTPGFGDNINNSICVSEICNFLEQQFDYVLAEETKVRRNPRFEDTRVHACLYFIEPTGHGLRELDVESMTRLSKYCNIIPIISRADSFTENELANFKRNVLQDIERFKIPVFQYQVDESETDPDIIEESRYLTSLQPFAIVTSDTEMVVDTKKTRVRKYPWGVVDINDTRVSDFPVLKNVLLGSQLQELKDITHDFLYEAYRTERLSNVSDLKNEFSDSMRDLKINSSEPPSMSNLAEITKSGGLPKFDIPKTRQSHQQQHQHQQHPELVEEEPESINGELSSNTRRGSFDSSRSEKSSASTVNRKNTISGSPNIEGSPQTSMHSGSLIVGGSQVQQPHIDPKKLRKISETVPYMLRHETIRSKQAKLEELERQSALELSRRAAELERKAKELKMRETMLRERLAKANGSGSLSLSNTADSKGASSIRSNVSENRKRETSYSVQTTTSEYEDTVEDNDGSAA</sequence>
<evidence type="ECO:0000256" key="2">
    <source>
        <dbReference type="ARBA" id="ARBA00022741"/>
    </source>
</evidence>
<feature type="compositionally biased region" description="Polar residues" evidence="6">
    <location>
        <begin position="331"/>
        <end position="343"/>
    </location>
</feature>
<name>A0A099P754_PICKU</name>
<dbReference type="VEuPathDB" id="FungiDB:C5L36_0E01260"/>
<dbReference type="GO" id="GO:1903475">
    <property type="term" value="P:mitotic actomyosin contractile ring assembly"/>
    <property type="evidence" value="ECO:0007669"/>
    <property type="project" value="EnsemblFungi"/>
</dbReference>
<proteinExistence type="inferred from homology"/>
<dbReference type="InterPro" id="IPR030379">
    <property type="entry name" value="G_SEPTIN_dom"/>
</dbReference>
<dbReference type="Pfam" id="PF00735">
    <property type="entry name" value="Septin"/>
    <property type="match status" value="1"/>
</dbReference>
<dbReference type="SUPFAM" id="SSF52540">
    <property type="entry name" value="P-loop containing nucleoside triphosphate hydrolases"/>
    <property type="match status" value="1"/>
</dbReference>
<keyword evidence="3 4" id="KW-0342">GTP-binding</keyword>
<dbReference type="InterPro" id="IPR027417">
    <property type="entry name" value="P-loop_NTPase"/>
</dbReference>
<gene>
    <name evidence="8" type="ORF">JL09_g807</name>
</gene>
<dbReference type="PIRSF" id="PIRSF006698">
    <property type="entry name" value="Septin"/>
    <property type="match status" value="1"/>
</dbReference>
<dbReference type="GO" id="GO:0005525">
    <property type="term" value="F:GTP binding"/>
    <property type="evidence" value="ECO:0007669"/>
    <property type="project" value="UniProtKB-KW"/>
</dbReference>
<evidence type="ECO:0000313" key="9">
    <source>
        <dbReference type="Proteomes" id="UP000029867"/>
    </source>
</evidence>
<dbReference type="GO" id="GO:1990317">
    <property type="term" value="C:Gin4 complex"/>
    <property type="evidence" value="ECO:0007669"/>
    <property type="project" value="EnsemblFungi"/>
</dbReference>
<dbReference type="Gene3D" id="3.40.50.300">
    <property type="entry name" value="P-loop containing nucleotide triphosphate hydrolases"/>
    <property type="match status" value="1"/>
</dbReference>
<feature type="region of interest" description="Disordered" evidence="6">
    <location>
        <begin position="512"/>
        <end position="568"/>
    </location>
</feature>
<dbReference type="Proteomes" id="UP000029867">
    <property type="component" value="Unassembled WGS sequence"/>
</dbReference>
<evidence type="ECO:0000256" key="4">
    <source>
        <dbReference type="RuleBase" id="RU004560"/>
    </source>
</evidence>
<evidence type="ECO:0000313" key="8">
    <source>
        <dbReference type="EMBL" id="KGK40072.1"/>
    </source>
</evidence>
<dbReference type="GO" id="GO:0010458">
    <property type="term" value="P:exit from mitosis"/>
    <property type="evidence" value="ECO:0007669"/>
    <property type="project" value="EnsemblFungi"/>
</dbReference>
<dbReference type="GO" id="GO:0000921">
    <property type="term" value="P:septin ring assembly"/>
    <property type="evidence" value="ECO:0007669"/>
    <property type="project" value="EnsemblFungi"/>
</dbReference>
<evidence type="ECO:0000259" key="7">
    <source>
        <dbReference type="PROSITE" id="PS51719"/>
    </source>
</evidence>
<dbReference type="eggNOG" id="KOG2655">
    <property type="taxonomic scope" value="Eukaryota"/>
</dbReference>
<feature type="region of interest" description="Disordered" evidence="6">
    <location>
        <begin position="328"/>
        <end position="433"/>
    </location>
</feature>
<dbReference type="GO" id="GO:0000082">
    <property type="term" value="P:G1/S transition of mitotic cell cycle"/>
    <property type="evidence" value="ECO:0007669"/>
    <property type="project" value="EnsemblFungi"/>
</dbReference>
<evidence type="ECO:0000256" key="6">
    <source>
        <dbReference type="SAM" id="MobiDB-lite"/>
    </source>
</evidence>
<feature type="coiled-coil region" evidence="5">
    <location>
        <begin position="467"/>
        <end position="509"/>
    </location>
</feature>
<feature type="domain" description="Septin-type G" evidence="7">
    <location>
        <begin position="11"/>
        <end position="314"/>
    </location>
</feature>
<evidence type="ECO:0000256" key="1">
    <source>
        <dbReference type="ARBA" id="ARBA00004266"/>
    </source>
</evidence>
<dbReference type="EMBL" id="JQFK01000004">
    <property type="protein sequence ID" value="KGK40072.1"/>
    <property type="molecule type" value="Genomic_DNA"/>
</dbReference>
<evidence type="ECO:0000256" key="5">
    <source>
        <dbReference type="SAM" id="Coils"/>
    </source>
</evidence>
<feature type="compositionally biased region" description="Polar residues" evidence="6">
    <location>
        <begin position="385"/>
        <end position="431"/>
    </location>
</feature>